<evidence type="ECO:0000256" key="5">
    <source>
        <dbReference type="ARBA" id="ARBA00022989"/>
    </source>
</evidence>
<dbReference type="PROSITE" id="PS00217">
    <property type="entry name" value="SUGAR_TRANSPORT_2"/>
    <property type="match status" value="1"/>
</dbReference>
<keyword evidence="6 10" id="KW-0472">Membrane</keyword>
<gene>
    <name evidence="12" type="ORF">N7482_010033</name>
</gene>
<dbReference type="PROSITE" id="PS50850">
    <property type="entry name" value="MFS"/>
    <property type="match status" value="1"/>
</dbReference>
<evidence type="ECO:0000256" key="8">
    <source>
        <dbReference type="RuleBase" id="RU003346"/>
    </source>
</evidence>
<feature type="transmembrane region" description="Helical" evidence="10">
    <location>
        <begin position="99"/>
        <end position="120"/>
    </location>
</feature>
<feature type="transmembrane region" description="Helical" evidence="10">
    <location>
        <begin position="132"/>
        <end position="150"/>
    </location>
</feature>
<keyword evidence="3 8" id="KW-0813">Transport</keyword>
<evidence type="ECO:0000256" key="10">
    <source>
        <dbReference type="SAM" id="Phobius"/>
    </source>
</evidence>
<evidence type="ECO:0000313" key="13">
    <source>
        <dbReference type="Proteomes" id="UP001149163"/>
    </source>
</evidence>
<evidence type="ECO:0000256" key="2">
    <source>
        <dbReference type="ARBA" id="ARBA00010992"/>
    </source>
</evidence>
<feature type="region of interest" description="Disordered" evidence="9">
    <location>
        <begin position="1"/>
        <end position="23"/>
    </location>
</feature>
<feature type="transmembrane region" description="Helical" evidence="10">
    <location>
        <begin position="156"/>
        <end position="177"/>
    </location>
</feature>
<dbReference type="Pfam" id="PF00083">
    <property type="entry name" value="Sugar_tr"/>
    <property type="match status" value="1"/>
</dbReference>
<reference evidence="12" key="1">
    <citation type="submission" date="2022-11" db="EMBL/GenBank/DDBJ databases">
        <authorList>
            <person name="Petersen C."/>
        </authorList>
    </citation>
    <scope>NUCLEOTIDE SEQUENCE</scope>
    <source>
        <strain evidence="12">IBT 26290</strain>
    </source>
</reference>
<evidence type="ECO:0000256" key="6">
    <source>
        <dbReference type="ARBA" id="ARBA00023136"/>
    </source>
</evidence>
<keyword evidence="7" id="KW-0462">Maltose metabolism</keyword>
<keyword evidence="13" id="KW-1185">Reference proteome</keyword>
<dbReference type="OrthoDB" id="6612291at2759"/>
<dbReference type="InterPro" id="IPR005829">
    <property type="entry name" value="Sugar_transporter_CS"/>
</dbReference>
<evidence type="ECO:0000259" key="11">
    <source>
        <dbReference type="PROSITE" id="PS50850"/>
    </source>
</evidence>
<reference evidence="12" key="2">
    <citation type="journal article" date="2023" name="IMA Fungus">
        <title>Comparative genomic study of the Penicillium genus elucidates a diverse pangenome and 15 lateral gene transfer events.</title>
        <authorList>
            <person name="Petersen C."/>
            <person name="Sorensen T."/>
            <person name="Nielsen M.R."/>
            <person name="Sondergaard T.E."/>
            <person name="Sorensen J.L."/>
            <person name="Fitzpatrick D.A."/>
            <person name="Frisvad J.C."/>
            <person name="Nielsen K.L."/>
        </authorList>
    </citation>
    <scope>NUCLEOTIDE SEQUENCE</scope>
    <source>
        <strain evidence="12">IBT 26290</strain>
    </source>
</reference>
<evidence type="ECO:0000256" key="1">
    <source>
        <dbReference type="ARBA" id="ARBA00004141"/>
    </source>
</evidence>
<protein>
    <recommendedName>
        <fullName evidence="11">Major facilitator superfamily (MFS) profile domain-containing protein</fullName>
    </recommendedName>
</protein>
<evidence type="ECO:0000313" key="12">
    <source>
        <dbReference type="EMBL" id="KAJ5153555.1"/>
    </source>
</evidence>
<feature type="transmembrane region" description="Helical" evidence="10">
    <location>
        <begin position="189"/>
        <end position="212"/>
    </location>
</feature>
<dbReference type="PANTHER" id="PTHR48022">
    <property type="entry name" value="PLASTIDIC GLUCOSE TRANSPORTER 4"/>
    <property type="match status" value="1"/>
</dbReference>
<feature type="transmembrane region" description="Helical" evidence="10">
    <location>
        <begin position="374"/>
        <end position="395"/>
    </location>
</feature>
<evidence type="ECO:0000256" key="7">
    <source>
        <dbReference type="ARBA" id="ARBA00026248"/>
    </source>
</evidence>
<dbReference type="Proteomes" id="UP001149163">
    <property type="component" value="Unassembled WGS sequence"/>
</dbReference>
<dbReference type="InterPro" id="IPR036259">
    <property type="entry name" value="MFS_trans_sf"/>
</dbReference>
<dbReference type="InterPro" id="IPR020846">
    <property type="entry name" value="MFS_dom"/>
</dbReference>
<feature type="transmembrane region" description="Helical" evidence="10">
    <location>
        <begin position="407"/>
        <end position="431"/>
    </location>
</feature>
<comment type="subcellular location">
    <subcellularLocation>
        <location evidence="1">Membrane</location>
        <topology evidence="1">Multi-pass membrane protein</topology>
    </subcellularLocation>
</comment>
<keyword evidence="4 10" id="KW-0812">Transmembrane</keyword>
<feature type="domain" description="Major facilitator superfamily (MFS) profile" evidence="11">
    <location>
        <begin position="56"/>
        <end position="497"/>
    </location>
</feature>
<dbReference type="SUPFAM" id="SSF103473">
    <property type="entry name" value="MFS general substrate transporter"/>
    <property type="match status" value="1"/>
</dbReference>
<evidence type="ECO:0000256" key="3">
    <source>
        <dbReference type="ARBA" id="ARBA00022448"/>
    </source>
</evidence>
<proteinExistence type="inferred from homology"/>
<dbReference type="EMBL" id="JAPQKN010000007">
    <property type="protein sequence ID" value="KAJ5153555.1"/>
    <property type="molecule type" value="Genomic_DNA"/>
</dbReference>
<dbReference type="Gene3D" id="1.20.1250.20">
    <property type="entry name" value="MFS general substrate transporter like domains"/>
    <property type="match status" value="1"/>
</dbReference>
<organism evidence="12 13">
    <name type="scientific">Penicillium canariense</name>
    <dbReference type="NCBI Taxonomy" id="189055"/>
    <lineage>
        <taxon>Eukaryota</taxon>
        <taxon>Fungi</taxon>
        <taxon>Dikarya</taxon>
        <taxon>Ascomycota</taxon>
        <taxon>Pezizomycotina</taxon>
        <taxon>Eurotiomycetes</taxon>
        <taxon>Eurotiomycetidae</taxon>
        <taxon>Eurotiales</taxon>
        <taxon>Aspergillaceae</taxon>
        <taxon>Penicillium</taxon>
    </lineage>
</organism>
<dbReference type="InterPro" id="IPR050360">
    <property type="entry name" value="MFS_Sugar_Transporters"/>
</dbReference>
<feature type="transmembrane region" description="Helical" evidence="10">
    <location>
        <begin position="443"/>
        <end position="463"/>
    </location>
</feature>
<feature type="transmembrane region" description="Helical" evidence="10">
    <location>
        <begin position="54"/>
        <end position="79"/>
    </location>
</feature>
<feature type="transmembrane region" description="Helical" evidence="10">
    <location>
        <begin position="224"/>
        <end position="243"/>
    </location>
</feature>
<dbReference type="AlphaFoldDB" id="A0A9W9HRL6"/>
<comment type="similarity">
    <text evidence="2 8">Belongs to the major facilitator superfamily. Sugar transporter (TC 2.A.1.1) family.</text>
</comment>
<feature type="transmembrane region" description="Helical" evidence="10">
    <location>
        <begin position="475"/>
        <end position="491"/>
    </location>
</feature>
<dbReference type="GO" id="GO:0000023">
    <property type="term" value="P:maltose metabolic process"/>
    <property type="evidence" value="ECO:0007669"/>
    <property type="project" value="UniProtKB-KW"/>
</dbReference>
<dbReference type="FunFam" id="1.20.1250.20:FF:000078">
    <property type="entry name" value="MFS maltose transporter, putative"/>
    <property type="match status" value="1"/>
</dbReference>
<dbReference type="InterPro" id="IPR005828">
    <property type="entry name" value="MFS_sugar_transport-like"/>
</dbReference>
<dbReference type="PANTHER" id="PTHR48022:SF5">
    <property type="entry name" value="ALPHA-GLUCOSIDES PERMEASE MPH2-RELATED"/>
    <property type="match status" value="1"/>
</dbReference>
<evidence type="ECO:0000256" key="9">
    <source>
        <dbReference type="SAM" id="MobiDB-lite"/>
    </source>
</evidence>
<dbReference type="NCBIfam" id="TIGR00879">
    <property type="entry name" value="SP"/>
    <property type="match status" value="1"/>
</dbReference>
<keyword evidence="5 10" id="KW-1133">Transmembrane helix</keyword>
<name>A0A9W9HRL6_9EURO</name>
<dbReference type="GeneID" id="81431333"/>
<dbReference type="RefSeq" id="XP_056539863.1">
    <property type="nucleotide sequence ID" value="XM_056692157.1"/>
</dbReference>
<evidence type="ECO:0000256" key="4">
    <source>
        <dbReference type="ARBA" id="ARBA00022692"/>
    </source>
</evidence>
<dbReference type="GO" id="GO:0016020">
    <property type="term" value="C:membrane"/>
    <property type="evidence" value="ECO:0007669"/>
    <property type="project" value="UniProtKB-SubCell"/>
</dbReference>
<sequence>MAADKITIEHNEASDGGNPHRKDPTTIAANAQLATEIEHTMSFWKAIRIYKKSVFWSFIFSLAIIMDGYDTALLGSLMAYPSFQSRFGKPVGSGYQLEAAWQVALTLSNPIGNIFGIFINSFITEKFGHKRSLQGTLVFLTGAIFIPFFAQSIEVFFVGELLCGLCWGVFTTMAPAYASEVCPVILRSYLETMVVLCWGIGQFVSYGVLAGLSGRKHDPWGWRIPLAVQWVWIVIIFPVVIFAPESPWWYVRKGRIEDAEHTTMRLSDMNYVQAKQSVDLMIQTNHLEKSIAEGTGVLDCFRGTNLWRTEIACVTWTLQQWTGFVITGYATYFYEQAGLVATQAFHMSVGQGGLHFICTLCAFPLTGRVGRRPLLLWGMVGMGIMMFIIGFISLAPYTSAQGYAESAIYLLWFTIMELSIGPGAYIVVGEVSTTRLRSQTIGLARNACNVINILNSVVGPYILNPTEGNWKGKCGFLTGGLIVFCFVWVFFRLPEMRGRTYEELDILFSMKIGARDFKNQPVDLSSHRNAPKANLDAE</sequence>
<dbReference type="InterPro" id="IPR003663">
    <property type="entry name" value="Sugar/inositol_transpt"/>
</dbReference>
<comment type="caution">
    <text evidence="12">The sequence shown here is derived from an EMBL/GenBank/DDBJ whole genome shotgun (WGS) entry which is preliminary data.</text>
</comment>
<accession>A0A9W9HRL6</accession>
<dbReference type="GO" id="GO:0005351">
    <property type="term" value="F:carbohydrate:proton symporter activity"/>
    <property type="evidence" value="ECO:0007669"/>
    <property type="project" value="TreeGrafter"/>
</dbReference>